<evidence type="ECO:0000256" key="4">
    <source>
        <dbReference type="ARBA" id="ARBA00023150"/>
    </source>
</evidence>
<evidence type="ECO:0000256" key="5">
    <source>
        <dbReference type="HAMAP-Rule" id="MF_03051"/>
    </source>
</evidence>
<evidence type="ECO:0000313" key="6">
    <source>
        <dbReference type="EMBL" id="CUS14605.1"/>
    </source>
</evidence>
<evidence type="ECO:0000313" key="7">
    <source>
        <dbReference type="Proteomes" id="UP001412239"/>
    </source>
</evidence>
<name>A0A292Q6N7_9PEZI</name>
<evidence type="ECO:0000256" key="2">
    <source>
        <dbReference type="ARBA" id="ARBA00022553"/>
    </source>
</evidence>
<reference evidence="6" key="1">
    <citation type="submission" date="2015-10" db="EMBL/GenBank/DDBJ databases">
        <authorList>
            <person name="Regsiter A."/>
            <person name="william w."/>
        </authorList>
    </citation>
    <scope>NUCLEOTIDE SEQUENCE</scope>
    <source>
        <strain evidence="6">Montdore</strain>
    </source>
</reference>
<dbReference type="GO" id="GO:1990140">
    <property type="term" value="C:molybdopterin synthase complex"/>
    <property type="evidence" value="ECO:0007669"/>
    <property type="project" value="UniProtKB-UniRule"/>
</dbReference>
<evidence type="ECO:0000256" key="3">
    <source>
        <dbReference type="ARBA" id="ARBA00022741"/>
    </source>
</evidence>
<dbReference type="InterPro" id="IPR003749">
    <property type="entry name" value="ThiS/MoaD-like"/>
</dbReference>
<comment type="similarity">
    <text evidence="5">Belongs to the MoaD family. MOCS2A subfamily.</text>
</comment>
<organism evidence="6 7">
    <name type="scientific">Tuber aestivum</name>
    <name type="common">summer truffle</name>
    <dbReference type="NCBI Taxonomy" id="59557"/>
    <lineage>
        <taxon>Eukaryota</taxon>
        <taxon>Fungi</taxon>
        <taxon>Dikarya</taxon>
        <taxon>Ascomycota</taxon>
        <taxon>Pezizomycotina</taxon>
        <taxon>Pezizomycetes</taxon>
        <taxon>Pezizales</taxon>
        <taxon>Tuberaceae</taxon>
        <taxon>Tuber</taxon>
    </lineage>
</organism>
<keyword evidence="7" id="KW-1185">Reference proteome</keyword>
<dbReference type="EMBL" id="LN890957">
    <property type="protein sequence ID" value="CUS14605.1"/>
    <property type="molecule type" value="Genomic_DNA"/>
</dbReference>
<proteinExistence type="inferred from homology"/>
<evidence type="ECO:0000256" key="1">
    <source>
        <dbReference type="ARBA" id="ARBA00022490"/>
    </source>
</evidence>
<dbReference type="InterPro" id="IPR016155">
    <property type="entry name" value="Mopterin_synth/thiamin_S_b"/>
</dbReference>
<dbReference type="CDD" id="cd00754">
    <property type="entry name" value="Ubl_MoaD"/>
    <property type="match status" value="1"/>
</dbReference>
<protein>
    <recommendedName>
        <fullName evidence="5">Molybdopterin synthase sulfur carrier subunit</fullName>
    </recommendedName>
    <alternativeName>
        <fullName evidence="5">Common component for nitrate reductase and xanthine dehydrogenase protein G</fullName>
    </alternativeName>
    <alternativeName>
        <fullName evidence="5">Molybdenum cofactor synthesis protein 2 small subunit</fullName>
    </alternativeName>
    <alternativeName>
        <fullName evidence="5">Molybdenum cofactor synthesis protein 2A</fullName>
    </alternativeName>
    <alternativeName>
        <fullName evidence="5">Sulfur carrier protein MOCS2A</fullName>
        <shortName evidence="5">MOCS2A</shortName>
    </alternativeName>
</protein>
<dbReference type="Pfam" id="PF02597">
    <property type="entry name" value="ThiS"/>
    <property type="match status" value="1"/>
</dbReference>
<dbReference type="SUPFAM" id="SSF54285">
    <property type="entry name" value="MoaD/ThiS"/>
    <property type="match status" value="1"/>
</dbReference>
<keyword evidence="1 5" id="KW-0963">Cytoplasm</keyword>
<dbReference type="AlphaFoldDB" id="A0A292Q6N7"/>
<gene>
    <name evidence="5" type="primary">cnxG</name>
    <name evidence="6" type="ORF">GSTUAT00001336001</name>
</gene>
<comment type="function">
    <text evidence="5">Acts as a sulfur carrier required for molybdopterin biosynthesis. Component of the molybdopterin synthase complex that catalyzes the conversion of precursor Z into molybdopterin by mediating the incorporation of 2 sulfur atoms into precursor Z to generate a dithiolene group. In the complex, serves as sulfur donor by being thiocarboxylated (-COSH) at its C-terminus by UBA4. After interaction with MOCS2B, the sulfur is then transferred to precursor Z to form molybdopterin.</text>
</comment>
<comment type="subcellular location">
    <subcellularLocation>
        <location evidence="5">Cytoplasm</location>
    </subcellularLocation>
</comment>
<comment type="subunit">
    <text evidence="5">Heterotetramer; composed of 2 small (MOCS2A) and 2 large (MOCS2B) subunits.</text>
</comment>
<dbReference type="InterPro" id="IPR012675">
    <property type="entry name" value="Beta-grasp_dom_sf"/>
</dbReference>
<dbReference type="PANTHER" id="PTHR33359:SF1">
    <property type="entry name" value="MOLYBDOPTERIN SYNTHASE SULFUR CARRIER SUBUNIT"/>
    <property type="match status" value="1"/>
</dbReference>
<dbReference type="InterPro" id="IPR028887">
    <property type="entry name" value="MOCS2A_euk"/>
</dbReference>
<keyword evidence="3 5" id="KW-0547">Nucleotide-binding</keyword>
<dbReference type="InterPro" id="IPR044672">
    <property type="entry name" value="MOCS2A"/>
</dbReference>
<dbReference type="GO" id="GO:0000166">
    <property type="term" value="F:nucleotide binding"/>
    <property type="evidence" value="ECO:0007669"/>
    <property type="project" value="UniProtKB-KW"/>
</dbReference>
<feature type="modified residue" description="Glycyl adenylate; alternate" evidence="5">
    <location>
        <position position="138"/>
    </location>
</feature>
<dbReference type="UniPathway" id="UPA00344"/>
<dbReference type="GO" id="GO:0006777">
    <property type="term" value="P:Mo-molybdopterin cofactor biosynthetic process"/>
    <property type="evidence" value="ECO:0007669"/>
    <property type="project" value="UniProtKB-UniRule"/>
</dbReference>
<dbReference type="PANTHER" id="PTHR33359">
    <property type="entry name" value="MOLYBDOPTERIN SYNTHASE SULFUR CARRIER SUBUNIT"/>
    <property type="match status" value="1"/>
</dbReference>
<dbReference type="Gene3D" id="3.10.20.30">
    <property type="match status" value="1"/>
</dbReference>
<dbReference type="GO" id="GO:1990133">
    <property type="term" value="C:molybdopterin adenylyltransferase complex"/>
    <property type="evidence" value="ECO:0007669"/>
    <property type="project" value="TreeGrafter"/>
</dbReference>
<dbReference type="GO" id="GO:0030366">
    <property type="term" value="F:molybdopterin synthase activity"/>
    <property type="evidence" value="ECO:0007669"/>
    <property type="project" value="UniProtKB-UniRule"/>
</dbReference>
<keyword evidence="4 5" id="KW-0501">Molybdenum cofactor biosynthesis</keyword>
<sequence>MILKNLARKSAYHFFFFFFGTGMRAGNSRRALDSSSIAQTPRVLNMAEHNRTPTGTFKILYFAYASTHTKKSWELLPAPMQLSELFEALDNRYPRMKDKVLGSCMVTVNLEYVDMDTDKEKELKVGDEVGIIPPVSSG</sequence>
<comment type="pathway">
    <text evidence="5">Cofactor biosynthesis; molybdopterin biosynthesis.</text>
</comment>
<dbReference type="HAMAP" id="MF_03051">
    <property type="entry name" value="MOCS2A"/>
    <property type="match status" value="1"/>
</dbReference>
<comment type="PTM">
    <text evidence="5">C-terminal thiocarboxylation occurs in 2 steps, it is first acyl-adenylated (-COAMP) via the hesA/moeB/thiF part of UBA4, then thiocarboxylated (-COSH) via the rhodanese domain of UBA4.</text>
</comment>
<accession>A0A292Q6N7</accession>
<keyword evidence="2 5" id="KW-0597">Phosphoprotein</keyword>
<feature type="modified residue" description="1-thioglycine; alternate" evidence="5">
    <location>
        <position position="138"/>
    </location>
</feature>
<dbReference type="Proteomes" id="UP001412239">
    <property type="component" value="Unassembled WGS sequence"/>
</dbReference>